<accession>A0A1S4EQR5</accession>
<dbReference type="Proteomes" id="UP000079169">
    <property type="component" value="Unplaced"/>
</dbReference>
<dbReference type="PaxDb" id="121845-A0A1S4EQR5"/>
<dbReference type="AlphaFoldDB" id="A0A1S4EQR5"/>
<gene>
    <name evidence="2" type="primary">LOC108254066</name>
</gene>
<organism evidence="1 2">
    <name type="scientific">Diaphorina citri</name>
    <name type="common">Asian citrus psyllid</name>
    <dbReference type="NCBI Taxonomy" id="121845"/>
    <lineage>
        <taxon>Eukaryota</taxon>
        <taxon>Metazoa</taxon>
        <taxon>Ecdysozoa</taxon>
        <taxon>Arthropoda</taxon>
        <taxon>Hexapoda</taxon>
        <taxon>Insecta</taxon>
        <taxon>Pterygota</taxon>
        <taxon>Neoptera</taxon>
        <taxon>Paraneoptera</taxon>
        <taxon>Hemiptera</taxon>
        <taxon>Sternorrhyncha</taxon>
        <taxon>Psylloidea</taxon>
        <taxon>Psyllidae</taxon>
        <taxon>Diaphorininae</taxon>
        <taxon>Diaphorina</taxon>
    </lineage>
</organism>
<dbReference type="GeneID" id="108254066"/>
<protein>
    <submittedName>
        <fullName evidence="2">Uncharacterized protein LOC108254066</fullName>
    </submittedName>
</protein>
<dbReference type="SUPFAM" id="SSF81631">
    <property type="entry name" value="PAP/OAS1 substrate-binding domain"/>
    <property type="match status" value="1"/>
</dbReference>
<evidence type="ECO:0000313" key="1">
    <source>
        <dbReference type="Proteomes" id="UP000079169"/>
    </source>
</evidence>
<keyword evidence="1" id="KW-1185">Reference proteome</keyword>
<proteinExistence type="predicted"/>
<name>A0A1S4EQR5_DIACI</name>
<dbReference type="KEGG" id="dci:108254066"/>
<reference evidence="2" key="1">
    <citation type="submission" date="2025-08" db="UniProtKB">
        <authorList>
            <consortium name="RefSeq"/>
        </authorList>
    </citation>
    <scope>IDENTIFICATION</scope>
</reference>
<sequence length="125" mass="14555">MACTYTGEFIDKNLFADLNRLETYHDGIFKEYVERIRNNENSMLSARENPSANPMVMIPQQLCIQDPFEFSKNVSTPVRLQKFEHFISLCCDTIEQLLLRSAVALRPAKSRKFDRATRDIEYPAM</sequence>
<dbReference type="RefSeq" id="XP_017304520.1">
    <property type="nucleotide sequence ID" value="XM_017449031.2"/>
</dbReference>
<evidence type="ECO:0000313" key="2">
    <source>
        <dbReference type="RefSeq" id="XP_017304520.1"/>
    </source>
</evidence>
<dbReference type="Gene3D" id="1.10.1410.10">
    <property type="match status" value="1"/>
</dbReference>